<feature type="region of interest" description="Disordered" evidence="7">
    <location>
        <begin position="300"/>
        <end position="368"/>
    </location>
</feature>
<evidence type="ECO:0000256" key="3">
    <source>
        <dbReference type="ARBA" id="ARBA00023015"/>
    </source>
</evidence>
<dbReference type="OrthoDB" id="1232at2759"/>
<dbReference type="EMBL" id="HACA01015664">
    <property type="protein sequence ID" value="CDW33025.1"/>
    <property type="molecule type" value="Transcribed_RNA"/>
</dbReference>
<dbReference type="GO" id="GO:0006357">
    <property type="term" value="P:regulation of transcription by RNA polymerase II"/>
    <property type="evidence" value="ECO:0007669"/>
    <property type="project" value="TreeGrafter"/>
</dbReference>
<feature type="region of interest" description="Disordered" evidence="7">
    <location>
        <begin position="1"/>
        <end position="21"/>
    </location>
</feature>
<name>A0A0K2U4R6_LEPSM</name>
<feature type="compositionally biased region" description="Low complexity" evidence="7">
    <location>
        <begin position="1"/>
        <end position="17"/>
    </location>
</feature>
<gene>
    <name evidence="8" type="primary">tada3a</name>
</gene>
<keyword evidence="3" id="KW-0805">Transcription regulation</keyword>
<feature type="coiled-coil region" evidence="6">
    <location>
        <begin position="388"/>
        <end position="424"/>
    </location>
</feature>
<dbReference type="GO" id="GO:0003713">
    <property type="term" value="F:transcription coactivator activity"/>
    <property type="evidence" value="ECO:0007669"/>
    <property type="project" value="TreeGrafter"/>
</dbReference>
<evidence type="ECO:0000256" key="4">
    <source>
        <dbReference type="ARBA" id="ARBA00023163"/>
    </source>
</evidence>
<evidence type="ECO:0000313" key="8">
    <source>
        <dbReference type="EMBL" id="CDW33025.1"/>
    </source>
</evidence>
<dbReference type="PANTHER" id="PTHR13556">
    <property type="entry name" value="TRANSCRIPTIONAL ADAPTER 3-RELATED"/>
    <property type="match status" value="1"/>
</dbReference>
<organism evidence="8">
    <name type="scientific">Lepeophtheirus salmonis</name>
    <name type="common">Salmon louse</name>
    <name type="synonym">Caligus salmonis</name>
    <dbReference type="NCBI Taxonomy" id="72036"/>
    <lineage>
        <taxon>Eukaryota</taxon>
        <taxon>Metazoa</taxon>
        <taxon>Ecdysozoa</taxon>
        <taxon>Arthropoda</taxon>
        <taxon>Crustacea</taxon>
        <taxon>Multicrustacea</taxon>
        <taxon>Hexanauplia</taxon>
        <taxon>Copepoda</taxon>
        <taxon>Siphonostomatoida</taxon>
        <taxon>Caligidae</taxon>
        <taxon>Lepeophtheirus</taxon>
    </lineage>
</organism>
<dbReference type="Pfam" id="PF10198">
    <property type="entry name" value="Ada3"/>
    <property type="match status" value="1"/>
</dbReference>
<reference evidence="8" key="1">
    <citation type="submission" date="2014-05" db="EMBL/GenBank/DDBJ databases">
        <authorList>
            <person name="Chronopoulou M."/>
        </authorList>
    </citation>
    <scope>NUCLEOTIDE SEQUENCE</scope>
    <source>
        <tissue evidence="8">Whole organism</tissue>
    </source>
</reference>
<feature type="region of interest" description="Disordered" evidence="7">
    <location>
        <begin position="173"/>
        <end position="193"/>
    </location>
</feature>
<accession>A0A0K2U4R6</accession>
<dbReference type="GO" id="GO:0000124">
    <property type="term" value="C:SAGA complex"/>
    <property type="evidence" value="ECO:0007669"/>
    <property type="project" value="TreeGrafter"/>
</dbReference>
<evidence type="ECO:0000256" key="5">
    <source>
        <dbReference type="ARBA" id="ARBA00023242"/>
    </source>
</evidence>
<protein>
    <submittedName>
        <fullName evidence="8">Transcriptional adaptor 3 [Xenopus laevis]</fullName>
    </submittedName>
</protein>
<keyword evidence="4" id="KW-0804">Transcription</keyword>
<feature type="compositionally biased region" description="Polar residues" evidence="7">
    <location>
        <begin position="320"/>
        <end position="337"/>
    </location>
</feature>
<feature type="compositionally biased region" description="Basic and acidic residues" evidence="7">
    <location>
        <begin position="304"/>
        <end position="315"/>
    </location>
</feature>
<dbReference type="PANTHER" id="PTHR13556:SF2">
    <property type="entry name" value="TRANSCRIPTIONAL ADAPTER 3"/>
    <property type="match status" value="1"/>
</dbReference>
<feature type="region of interest" description="Disordered" evidence="7">
    <location>
        <begin position="103"/>
        <end position="155"/>
    </location>
</feature>
<dbReference type="AlphaFoldDB" id="A0A0K2U4R6"/>
<dbReference type="InterPro" id="IPR019340">
    <property type="entry name" value="Histone_AcTrfase_su3"/>
</dbReference>
<comment type="subcellular location">
    <subcellularLocation>
        <location evidence="1">Nucleus</location>
    </subcellularLocation>
</comment>
<evidence type="ECO:0000256" key="6">
    <source>
        <dbReference type="SAM" id="Coils"/>
    </source>
</evidence>
<evidence type="ECO:0000256" key="2">
    <source>
        <dbReference type="ARBA" id="ARBA00005330"/>
    </source>
</evidence>
<keyword evidence="6" id="KW-0175">Coiled coil</keyword>
<keyword evidence="5" id="KW-0539">Nucleus</keyword>
<sequence length="460" mass="51670">MTKQKAMKSNASSSSWSGKEKGDIDLQDLSALSFPDFGLSVLDGQSQKVLPRYSAILKRQNEDAIGLEDLDALQLELEALLTRVFLRKLSLKDELKILSNLEKYKGQPQQQPHKRGLPSPEKRSLSNGFDIKPPKKIKSISSAGGGKPSDLNKSLGTSKVAKNSDFFDPLQNEQIRPLSDNSKPPQTPKNETPSRFWAFVEPYCAPITSDDIKLLEDLIKTHDDISDYYRIPPLGEHYASRWAGEDLENERLKGSGEEEIGEKGSCLPKIEDLSKDVPTFYDLTQRLVAGLMEENVMTPIEDSMDGRNGCDEKDGGTVSYIKSESNTQSISATNPNSLEARVRKELEEQGILDKSSSRKSKNNDGPDEVLEELQRCQNELKAVSAHNIKQLKRLLHAAKKEVAKQELRKKLSEMDNEVMEAYKKISIARSKKKPPSKKERDFAWKALKEREVVLEKLESI</sequence>
<proteinExistence type="inferred from homology"/>
<comment type="similarity">
    <text evidence="2">Belongs to the NGG1 family.</text>
</comment>
<evidence type="ECO:0000256" key="1">
    <source>
        <dbReference type="ARBA" id="ARBA00004123"/>
    </source>
</evidence>
<dbReference type="GO" id="GO:0005634">
    <property type="term" value="C:nucleus"/>
    <property type="evidence" value="ECO:0007669"/>
    <property type="project" value="UniProtKB-SubCell"/>
</dbReference>
<evidence type="ECO:0000256" key="7">
    <source>
        <dbReference type="SAM" id="MobiDB-lite"/>
    </source>
</evidence>